<gene>
    <name evidence="2" type="ORF">NP233_g8566</name>
</gene>
<dbReference type="InterPro" id="IPR008271">
    <property type="entry name" value="Ser/Thr_kinase_AS"/>
</dbReference>
<dbReference type="SUPFAM" id="SSF56112">
    <property type="entry name" value="Protein kinase-like (PK-like)"/>
    <property type="match status" value="1"/>
</dbReference>
<dbReference type="Gene3D" id="1.10.510.10">
    <property type="entry name" value="Transferase(Phosphotransferase) domain 1"/>
    <property type="match status" value="1"/>
</dbReference>
<proteinExistence type="predicted"/>
<evidence type="ECO:0000259" key="1">
    <source>
        <dbReference type="PROSITE" id="PS50011"/>
    </source>
</evidence>
<dbReference type="PROSITE" id="PS00108">
    <property type="entry name" value="PROTEIN_KINASE_ST"/>
    <property type="match status" value="1"/>
</dbReference>
<dbReference type="InterPro" id="IPR051681">
    <property type="entry name" value="Ser/Thr_Kinases-Pseudokinases"/>
</dbReference>
<evidence type="ECO:0000313" key="3">
    <source>
        <dbReference type="Proteomes" id="UP001213000"/>
    </source>
</evidence>
<dbReference type="PROSITE" id="PS50011">
    <property type="entry name" value="PROTEIN_KINASE_DOM"/>
    <property type="match status" value="1"/>
</dbReference>
<dbReference type="AlphaFoldDB" id="A0AAD5VM40"/>
<reference evidence="2" key="1">
    <citation type="submission" date="2022-07" db="EMBL/GenBank/DDBJ databases">
        <title>Genome Sequence of Leucocoprinus birnbaumii.</title>
        <authorList>
            <person name="Buettner E."/>
        </authorList>
    </citation>
    <scope>NUCLEOTIDE SEQUENCE</scope>
    <source>
        <strain evidence="2">VT141</strain>
    </source>
</reference>
<dbReference type="SMART" id="SM00220">
    <property type="entry name" value="S_TKc"/>
    <property type="match status" value="1"/>
</dbReference>
<dbReference type="GO" id="GO:0005524">
    <property type="term" value="F:ATP binding"/>
    <property type="evidence" value="ECO:0007669"/>
    <property type="project" value="InterPro"/>
</dbReference>
<dbReference type="EMBL" id="JANIEX010000702">
    <property type="protein sequence ID" value="KAJ3564018.1"/>
    <property type="molecule type" value="Genomic_DNA"/>
</dbReference>
<feature type="domain" description="Protein kinase" evidence="1">
    <location>
        <begin position="125"/>
        <end position="404"/>
    </location>
</feature>
<dbReference type="InterPro" id="IPR000719">
    <property type="entry name" value="Prot_kinase_dom"/>
</dbReference>
<name>A0AAD5VM40_9AGAR</name>
<dbReference type="Pfam" id="PF07714">
    <property type="entry name" value="PK_Tyr_Ser-Thr"/>
    <property type="match status" value="1"/>
</dbReference>
<keyword evidence="3" id="KW-1185">Reference proteome</keyword>
<accession>A0AAD5VM40</accession>
<sequence>MIPSPSFQELFNDDEFIGLDTSVGNMAEPSNIYFAPSRHTRFPRIEIHLVDLLFQVLQTPEKRKRLQSLKGQEALSISGFLHWVLLQASSLVPGKLHKHALIAQYRLCRTAALFPECYFFRDALPALDEPIAEGGFSDIFKVHHREKALCLKAVRVYGLSSADNVLKSIAKEAILWSYLRHPNIVPFWGIYYPKGTSGRRRRICLVSPWMENGNLVYFLRENPDASPAPFIHDVAKGLAYLHDKRIIHGDLKGVNVLINDAGEACLTDFGLSSVRVETTIAYTNGVMSEAQGCTYRWLAPELSESMLGASRRTEASDVWAFGLVCYEIVTRKLPYHELNECQVLREVISGRLPTQPQQSSSDDSALTMIFEQTWELIKVCLEQKPDRRPKSRWIVEKLEKQGLVRCRQKGKPRSSTFPIIHDSQINWAQVESILSGLTGMHTGSI</sequence>
<dbReference type="InterPro" id="IPR011009">
    <property type="entry name" value="Kinase-like_dom_sf"/>
</dbReference>
<dbReference type="Proteomes" id="UP001213000">
    <property type="component" value="Unassembled WGS sequence"/>
</dbReference>
<organism evidence="2 3">
    <name type="scientific">Leucocoprinus birnbaumii</name>
    <dbReference type="NCBI Taxonomy" id="56174"/>
    <lineage>
        <taxon>Eukaryota</taxon>
        <taxon>Fungi</taxon>
        <taxon>Dikarya</taxon>
        <taxon>Basidiomycota</taxon>
        <taxon>Agaricomycotina</taxon>
        <taxon>Agaricomycetes</taxon>
        <taxon>Agaricomycetidae</taxon>
        <taxon>Agaricales</taxon>
        <taxon>Agaricineae</taxon>
        <taxon>Agaricaceae</taxon>
        <taxon>Leucocoprinus</taxon>
    </lineage>
</organism>
<dbReference type="GO" id="GO:0004674">
    <property type="term" value="F:protein serine/threonine kinase activity"/>
    <property type="evidence" value="ECO:0007669"/>
    <property type="project" value="TreeGrafter"/>
</dbReference>
<comment type="caution">
    <text evidence="2">The sequence shown here is derived from an EMBL/GenBank/DDBJ whole genome shotgun (WGS) entry which is preliminary data.</text>
</comment>
<protein>
    <recommendedName>
        <fullName evidence="1">Protein kinase domain-containing protein</fullName>
    </recommendedName>
</protein>
<dbReference type="InterPro" id="IPR001245">
    <property type="entry name" value="Ser-Thr/Tyr_kinase_cat_dom"/>
</dbReference>
<dbReference type="PANTHER" id="PTHR44329">
    <property type="entry name" value="SERINE/THREONINE-PROTEIN KINASE TNNI3K-RELATED"/>
    <property type="match status" value="1"/>
</dbReference>
<evidence type="ECO:0000313" key="2">
    <source>
        <dbReference type="EMBL" id="KAJ3564018.1"/>
    </source>
</evidence>